<evidence type="ECO:0000313" key="2">
    <source>
        <dbReference type="EMBL" id="GMS94641.1"/>
    </source>
</evidence>
<feature type="non-terminal residue" evidence="2">
    <location>
        <position position="1"/>
    </location>
</feature>
<evidence type="ECO:0000256" key="1">
    <source>
        <dbReference type="SAM" id="SignalP"/>
    </source>
</evidence>
<dbReference type="AlphaFoldDB" id="A0AAV5TJZ6"/>
<name>A0AAV5TJZ6_9BILA</name>
<organism evidence="2 3">
    <name type="scientific">Pristionchus entomophagus</name>
    <dbReference type="NCBI Taxonomy" id="358040"/>
    <lineage>
        <taxon>Eukaryota</taxon>
        <taxon>Metazoa</taxon>
        <taxon>Ecdysozoa</taxon>
        <taxon>Nematoda</taxon>
        <taxon>Chromadorea</taxon>
        <taxon>Rhabditida</taxon>
        <taxon>Rhabditina</taxon>
        <taxon>Diplogasteromorpha</taxon>
        <taxon>Diplogasteroidea</taxon>
        <taxon>Neodiplogasteridae</taxon>
        <taxon>Pristionchus</taxon>
    </lineage>
</organism>
<evidence type="ECO:0000313" key="3">
    <source>
        <dbReference type="Proteomes" id="UP001432027"/>
    </source>
</evidence>
<proteinExistence type="predicted"/>
<dbReference type="Proteomes" id="UP001432027">
    <property type="component" value="Unassembled WGS sequence"/>
</dbReference>
<accession>A0AAV5TJZ6</accession>
<reference evidence="2" key="1">
    <citation type="submission" date="2023-10" db="EMBL/GenBank/DDBJ databases">
        <title>Genome assembly of Pristionchus species.</title>
        <authorList>
            <person name="Yoshida K."/>
            <person name="Sommer R.J."/>
        </authorList>
    </citation>
    <scope>NUCLEOTIDE SEQUENCE</scope>
    <source>
        <strain evidence="2">RS0144</strain>
    </source>
</reference>
<keyword evidence="3" id="KW-1185">Reference proteome</keyword>
<feature type="signal peptide" evidence="1">
    <location>
        <begin position="1"/>
        <end position="16"/>
    </location>
</feature>
<comment type="caution">
    <text evidence="2">The sequence shown here is derived from an EMBL/GenBank/DDBJ whole genome shotgun (WGS) entry which is preliminary data.</text>
</comment>
<sequence length="247" mass="28688">VLRAALLAAIVALSGARILDRSNEDSVELTDHSVTNDHVEFECKSRNFQIYEVRHRPHNCFLPRGAKLVGECSNRRDDSVKVRIALTTDEVRYFLGKDAHDFVECRSYRVTTVQIEEDEDYEDSDDEDEEWERLDWRRRELEGRQKEMEHKVNEAGLFPRFRVHLPILHSRINELDQTKSRPMPPDVVLLSVAIDEEMQREFPSMKRLRPLDPRDIIIEGGEVPDSVFTPFTLLPVLAITLLAALRL</sequence>
<gene>
    <name evidence="2" type="ORF">PENTCL1PPCAC_16816</name>
</gene>
<feature type="chain" id="PRO_5043338502" evidence="1">
    <location>
        <begin position="17"/>
        <end position="247"/>
    </location>
</feature>
<dbReference type="EMBL" id="BTSX01000004">
    <property type="protein sequence ID" value="GMS94641.1"/>
    <property type="molecule type" value="Genomic_DNA"/>
</dbReference>
<keyword evidence="1" id="KW-0732">Signal</keyword>
<protein>
    <submittedName>
        <fullName evidence="2">Uncharacterized protein</fullName>
    </submittedName>
</protein>